<gene>
    <name evidence="2" type="ORF">VP01_1033g4</name>
</gene>
<accession>A0A0L6VUJ3</accession>
<reference evidence="2 3" key="1">
    <citation type="submission" date="2015-08" db="EMBL/GenBank/DDBJ databases">
        <title>Next Generation Sequencing and Analysis of the Genome of Puccinia sorghi L Schw, the Causal Agent of Maize Common Rust.</title>
        <authorList>
            <person name="Rochi L."/>
            <person name="Burguener G."/>
            <person name="Darino M."/>
            <person name="Turjanski A."/>
            <person name="Kreff E."/>
            <person name="Dieguez M.J."/>
            <person name="Sacco F."/>
        </authorList>
    </citation>
    <scope>NUCLEOTIDE SEQUENCE [LARGE SCALE GENOMIC DNA]</scope>
    <source>
        <strain evidence="2 3">RO10H11247</strain>
    </source>
</reference>
<evidence type="ECO:0000256" key="1">
    <source>
        <dbReference type="SAM" id="SignalP"/>
    </source>
</evidence>
<dbReference type="VEuPathDB" id="FungiDB:VP01_1033g4"/>
<organism evidence="2 3">
    <name type="scientific">Puccinia sorghi</name>
    <dbReference type="NCBI Taxonomy" id="27349"/>
    <lineage>
        <taxon>Eukaryota</taxon>
        <taxon>Fungi</taxon>
        <taxon>Dikarya</taxon>
        <taxon>Basidiomycota</taxon>
        <taxon>Pucciniomycotina</taxon>
        <taxon>Pucciniomycetes</taxon>
        <taxon>Pucciniales</taxon>
        <taxon>Pucciniaceae</taxon>
        <taxon>Puccinia</taxon>
    </lineage>
</organism>
<feature type="chain" id="PRO_5005568294" evidence="1">
    <location>
        <begin position="19"/>
        <end position="61"/>
    </location>
</feature>
<evidence type="ECO:0000313" key="3">
    <source>
        <dbReference type="Proteomes" id="UP000037035"/>
    </source>
</evidence>
<evidence type="ECO:0000313" key="2">
    <source>
        <dbReference type="EMBL" id="KNZ64403.1"/>
    </source>
</evidence>
<name>A0A0L6VUJ3_9BASI</name>
<sequence length="61" mass="7263">MFCDFGFLVLCSVPELYTCLTIHYYPNLTKTIYILYKLWVSHTTLTYLQDEGVRHMVEDSH</sequence>
<protein>
    <submittedName>
        <fullName evidence="2">Putative signal peptide protein</fullName>
    </submittedName>
</protein>
<dbReference type="AlphaFoldDB" id="A0A0L6VUJ3"/>
<comment type="caution">
    <text evidence="2">The sequence shown here is derived from an EMBL/GenBank/DDBJ whole genome shotgun (WGS) entry which is preliminary data.</text>
</comment>
<dbReference type="EMBL" id="LAVV01000377">
    <property type="protein sequence ID" value="KNZ64403.1"/>
    <property type="molecule type" value="Genomic_DNA"/>
</dbReference>
<feature type="signal peptide" evidence="1">
    <location>
        <begin position="1"/>
        <end position="18"/>
    </location>
</feature>
<dbReference type="Proteomes" id="UP000037035">
    <property type="component" value="Unassembled WGS sequence"/>
</dbReference>
<keyword evidence="3" id="KW-1185">Reference proteome</keyword>
<keyword evidence="1" id="KW-0732">Signal</keyword>
<proteinExistence type="predicted"/>